<keyword evidence="3" id="KW-1185">Reference proteome</keyword>
<dbReference type="Pfam" id="PF06804">
    <property type="entry name" value="Lipoprotein_18"/>
    <property type="match status" value="1"/>
</dbReference>
<reference evidence="1" key="3">
    <citation type="submission" date="2019-09" db="EMBL/GenBank/DDBJ databases">
        <title>Co-occurence of chitin degradation, pigmentation and bioactivity in marine Pseudoalteromonas.</title>
        <authorList>
            <person name="Sonnenschein E.C."/>
            <person name="Bech P.K."/>
        </authorList>
    </citation>
    <scope>NUCLEOTIDE SEQUENCE</scope>
    <source>
        <strain evidence="1">S3790</strain>
        <strain evidence="2 3">S3895</strain>
    </source>
</reference>
<dbReference type="InterPro" id="IPR042268">
    <property type="entry name" value="BamC_C"/>
</dbReference>
<reference evidence="1 4" key="1">
    <citation type="submission" date="2018-01" db="EMBL/GenBank/DDBJ databases">
        <authorList>
            <person name="Paulsen S."/>
            <person name="Gram L.K."/>
        </authorList>
    </citation>
    <scope>NUCLEOTIDE SEQUENCE [LARGE SCALE GENOMIC DNA]</scope>
    <source>
        <strain evidence="1 4">S3790</strain>
        <strain evidence="2">S3895</strain>
    </source>
</reference>
<proteinExistence type="predicted"/>
<dbReference type="EMBL" id="PNBX01000031">
    <property type="protein sequence ID" value="TMO68665.1"/>
    <property type="molecule type" value="Genomic_DNA"/>
</dbReference>
<evidence type="ECO:0000313" key="4">
    <source>
        <dbReference type="Proteomes" id="UP000307217"/>
    </source>
</evidence>
<evidence type="ECO:0000313" key="3">
    <source>
        <dbReference type="Proteomes" id="UP000307164"/>
    </source>
</evidence>
<protein>
    <submittedName>
        <fullName evidence="1">Outer membrane assembly protein BamC</fullName>
    </submittedName>
</protein>
<dbReference type="RefSeq" id="WP_138591519.1">
    <property type="nucleotide sequence ID" value="NZ_PNBW01000042.1"/>
</dbReference>
<sequence length="353" mass="40238">MQYWIPKALTVGVILGLSGCSVFVNDAHNERNYRVNDAVKAPVQLEQPYQDPTYKMDVATFKNDPEAKSFRPPQQVLTLAAGSWVEENETVARVYFDKNDGIDDLNQFIFQAIDSVMLNNKTAISRDKLTEGSVDTDWYSLIQPVDGWFWEDKKLVSEQRIKFVIEQKEHQRTASLKAELIDYRSDSQPLSELLQQQLEVRALNEVIAEFDYLYRLLQVELRKQQGVLSLNLGFDDKGNGALITEQSNEAVIDRFTGFLERINFTVIKIDRESGLVSVRYEKPDDSVWDSIWGDDVLLLPLSSGDYTIRVAKTKETTTSLTWRDAAGDVLDSEVMAQLQQSLLLVLREKGLTI</sequence>
<accession>A0A5S3V9S9</accession>
<organism evidence="1 4">
    <name type="scientific">Pseudoalteromonas aurantia</name>
    <dbReference type="NCBI Taxonomy" id="43654"/>
    <lineage>
        <taxon>Bacteria</taxon>
        <taxon>Pseudomonadati</taxon>
        <taxon>Pseudomonadota</taxon>
        <taxon>Gammaproteobacteria</taxon>
        <taxon>Alteromonadales</taxon>
        <taxon>Pseudoalteromonadaceae</taxon>
        <taxon>Pseudoalteromonas</taxon>
    </lineage>
</organism>
<dbReference type="Gene3D" id="3.30.530.50">
    <property type="match status" value="1"/>
</dbReference>
<dbReference type="Proteomes" id="UP000307217">
    <property type="component" value="Unassembled WGS sequence"/>
</dbReference>
<evidence type="ECO:0000313" key="2">
    <source>
        <dbReference type="EMBL" id="TMO74974.1"/>
    </source>
</evidence>
<name>A0A5S3V9S9_9GAMM</name>
<evidence type="ECO:0000313" key="1">
    <source>
        <dbReference type="EMBL" id="TMO68665.1"/>
    </source>
</evidence>
<dbReference type="EMBL" id="PNBW01000042">
    <property type="protein sequence ID" value="TMO74974.1"/>
    <property type="molecule type" value="Genomic_DNA"/>
</dbReference>
<dbReference type="Proteomes" id="UP000307164">
    <property type="component" value="Unassembled WGS sequence"/>
</dbReference>
<dbReference type="Gene3D" id="3.30.310.170">
    <property type="entry name" value="Outer membrane protein assembly factor BamC"/>
    <property type="match status" value="1"/>
</dbReference>
<dbReference type="OrthoDB" id="5598420at2"/>
<comment type="caution">
    <text evidence="1">The sequence shown here is derived from an EMBL/GenBank/DDBJ whole genome shotgun (WGS) entry which is preliminary data.</text>
</comment>
<dbReference type="InterPro" id="IPR010653">
    <property type="entry name" value="NlpB/DapX"/>
</dbReference>
<gene>
    <name evidence="1" type="ORF">CWC19_08720</name>
    <name evidence="2" type="ORF">CWC20_08875</name>
</gene>
<dbReference type="PROSITE" id="PS51257">
    <property type="entry name" value="PROKAR_LIPOPROTEIN"/>
    <property type="match status" value="1"/>
</dbReference>
<reference evidence="4" key="2">
    <citation type="submission" date="2019-06" db="EMBL/GenBank/DDBJ databases">
        <title>Co-occurence of chitin degradation, pigmentation and bioactivity in marine Pseudoalteromonas.</title>
        <authorList>
            <person name="Sonnenschein E.C."/>
            <person name="Bech P.K."/>
        </authorList>
    </citation>
    <scope>NUCLEOTIDE SEQUENCE [LARGE SCALE GENOMIC DNA]</scope>
    <source>
        <strain evidence="4">S3790</strain>
    </source>
</reference>
<dbReference type="AlphaFoldDB" id="A0A5S3V9S9"/>